<keyword evidence="4" id="KW-0472">Membrane</keyword>
<dbReference type="CDD" id="cd02968">
    <property type="entry name" value="SCO"/>
    <property type="match status" value="1"/>
</dbReference>
<dbReference type="AlphaFoldDB" id="A0AAV0X6A7"/>
<feature type="transmembrane region" description="Helical" evidence="4">
    <location>
        <begin position="50"/>
        <end position="72"/>
    </location>
</feature>
<dbReference type="PANTHER" id="PTHR12151:SF5">
    <property type="entry name" value="AT19154P"/>
    <property type="match status" value="1"/>
</dbReference>
<keyword evidence="2" id="KW-0186">Copper</keyword>
<dbReference type="GO" id="GO:0033617">
    <property type="term" value="P:mitochondrial respiratory chain complex IV assembly"/>
    <property type="evidence" value="ECO:0007669"/>
    <property type="project" value="TreeGrafter"/>
</dbReference>
<evidence type="ECO:0000313" key="5">
    <source>
        <dbReference type="EMBL" id="CAI6363899.1"/>
    </source>
</evidence>
<keyword evidence="3" id="KW-1015">Disulfide bond</keyword>
<keyword evidence="4" id="KW-0812">Transmembrane</keyword>
<dbReference type="FunFam" id="3.40.30.10:FF:000013">
    <property type="entry name" value="Blast:Protein SCO1 homolog, mitochondrial"/>
    <property type="match status" value="1"/>
</dbReference>
<dbReference type="Proteomes" id="UP001160148">
    <property type="component" value="Unassembled WGS sequence"/>
</dbReference>
<dbReference type="GO" id="GO:0046872">
    <property type="term" value="F:metal ion binding"/>
    <property type="evidence" value="ECO:0007669"/>
    <property type="project" value="UniProtKB-KW"/>
</dbReference>
<reference evidence="5 6" key="1">
    <citation type="submission" date="2023-01" db="EMBL/GenBank/DDBJ databases">
        <authorList>
            <person name="Whitehead M."/>
        </authorList>
    </citation>
    <scope>NUCLEOTIDE SEQUENCE [LARGE SCALE GENOMIC DNA]</scope>
</reference>
<dbReference type="EMBL" id="CARXXK010000003">
    <property type="protein sequence ID" value="CAI6363899.1"/>
    <property type="molecule type" value="Genomic_DNA"/>
</dbReference>
<sequence>MSYFCSRIIFQRFQIKQIKKFNFSNVSGGPNKHVEFPKRNKPIFGKDGPITWKTVGITGVLGAGMVTYLLYLKEEQEEKQRRERKRQLGKAQIGGPFELLDGSNNIVKSEQFLGKWMLIYFGFSHCPDICPDELEKMALVVDNLEKEDMNTGIQGIFITVDPDRDTPKIVDKYIKEFSSKFIGLSGTSDQIQQVCKRYRVYYSPGKKDVDNDYIVDHTIIMYLVNPEGEFIDYFGQNKTADEIVEHILLHMFKFKQEKGSLLSNTLEKINSLSGKKIVTS</sequence>
<keyword evidence="4" id="KW-1133">Transmembrane helix</keyword>
<dbReference type="GO" id="GO:0005739">
    <property type="term" value="C:mitochondrion"/>
    <property type="evidence" value="ECO:0007669"/>
    <property type="project" value="GOC"/>
</dbReference>
<keyword evidence="2" id="KW-0479">Metal-binding</keyword>
<name>A0AAV0X6A7_9HEMI</name>
<evidence type="ECO:0000256" key="1">
    <source>
        <dbReference type="ARBA" id="ARBA00010996"/>
    </source>
</evidence>
<comment type="similarity">
    <text evidence="1">Belongs to the SCO1/2 family.</text>
</comment>
<dbReference type="Pfam" id="PF02630">
    <property type="entry name" value="SCO1-SenC"/>
    <property type="match status" value="1"/>
</dbReference>
<feature type="binding site" evidence="2">
    <location>
        <position position="126"/>
    </location>
    <ligand>
        <name>Cu cation</name>
        <dbReference type="ChEBI" id="CHEBI:23378"/>
    </ligand>
</feature>
<protein>
    <submittedName>
        <fullName evidence="5">Uncharacterized protein</fullName>
    </submittedName>
</protein>
<evidence type="ECO:0000313" key="6">
    <source>
        <dbReference type="Proteomes" id="UP001160148"/>
    </source>
</evidence>
<comment type="caution">
    <text evidence="5">The sequence shown here is derived from an EMBL/GenBank/DDBJ whole genome shotgun (WGS) entry which is preliminary data.</text>
</comment>
<organism evidence="5 6">
    <name type="scientific">Macrosiphum euphorbiae</name>
    <name type="common">potato aphid</name>
    <dbReference type="NCBI Taxonomy" id="13131"/>
    <lineage>
        <taxon>Eukaryota</taxon>
        <taxon>Metazoa</taxon>
        <taxon>Ecdysozoa</taxon>
        <taxon>Arthropoda</taxon>
        <taxon>Hexapoda</taxon>
        <taxon>Insecta</taxon>
        <taxon>Pterygota</taxon>
        <taxon>Neoptera</taxon>
        <taxon>Paraneoptera</taxon>
        <taxon>Hemiptera</taxon>
        <taxon>Sternorrhyncha</taxon>
        <taxon>Aphidomorpha</taxon>
        <taxon>Aphidoidea</taxon>
        <taxon>Aphididae</taxon>
        <taxon>Macrosiphini</taxon>
        <taxon>Macrosiphum</taxon>
    </lineage>
</organism>
<dbReference type="InterPro" id="IPR003782">
    <property type="entry name" value="SCO1/SenC"/>
</dbReference>
<gene>
    <name evidence="5" type="ORF">MEUPH1_LOCUS18787</name>
</gene>
<evidence type="ECO:0000256" key="4">
    <source>
        <dbReference type="SAM" id="Phobius"/>
    </source>
</evidence>
<feature type="binding site" evidence="2">
    <location>
        <position position="130"/>
    </location>
    <ligand>
        <name>Cu cation</name>
        <dbReference type="ChEBI" id="CHEBI:23378"/>
    </ligand>
</feature>
<keyword evidence="6" id="KW-1185">Reference proteome</keyword>
<feature type="binding site" evidence="2">
    <location>
        <position position="217"/>
    </location>
    <ligand>
        <name>Cu cation</name>
        <dbReference type="ChEBI" id="CHEBI:23378"/>
    </ligand>
</feature>
<evidence type="ECO:0000256" key="2">
    <source>
        <dbReference type="PIRSR" id="PIRSR603782-1"/>
    </source>
</evidence>
<dbReference type="Gene3D" id="3.40.30.10">
    <property type="entry name" value="Glutaredoxin"/>
    <property type="match status" value="1"/>
</dbReference>
<dbReference type="InterPro" id="IPR036249">
    <property type="entry name" value="Thioredoxin-like_sf"/>
</dbReference>
<dbReference type="SUPFAM" id="SSF52833">
    <property type="entry name" value="Thioredoxin-like"/>
    <property type="match status" value="1"/>
</dbReference>
<feature type="disulfide bond" description="Redox-active" evidence="3">
    <location>
        <begin position="126"/>
        <end position="130"/>
    </location>
</feature>
<evidence type="ECO:0000256" key="3">
    <source>
        <dbReference type="PIRSR" id="PIRSR603782-2"/>
    </source>
</evidence>
<dbReference type="PANTHER" id="PTHR12151">
    <property type="entry name" value="ELECTRON TRANSPORT PROTIN SCO1/SENC FAMILY MEMBER"/>
    <property type="match status" value="1"/>
</dbReference>
<proteinExistence type="inferred from homology"/>
<accession>A0AAV0X6A7</accession>